<comment type="caution">
    <text evidence="1">The sequence shown here is derived from an EMBL/GenBank/DDBJ whole genome shotgun (WGS) entry which is preliminary data.</text>
</comment>
<evidence type="ECO:0000313" key="1">
    <source>
        <dbReference type="EMBL" id="KAI7791796.1"/>
    </source>
</evidence>
<dbReference type="AlphaFoldDB" id="A0A9W7T846"/>
<keyword evidence="2" id="KW-1185">Reference proteome</keyword>
<dbReference type="Proteomes" id="UP001059041">
    <property type="component" value="Linkage Group LG24"/>
</dbReference>
<evidence type="ECO:0000313" key="2">
    <source>
        <dbReference type="Proteomes" id="UP001059041"/>
    </source>
</evidence>
<dbReference type="EMBL" id="JAFHDT010000024">
    <property type="protein sequence ID" value="KAI7791796.1"/>
    <property type="molecule type" value="Genomic_DNA"/>
</dbReference>
<protein>
    <submittedName>
        <fullName evidence="1">Uncharacterized protein</fullName>
    </submittedName>
</protein>
<organism evidence="1 2">
    <name type="scientific">Triplophysa rosa</name>
    <name type="common">Cave loach</name>
    <dbReference type="NCBI Taxonomy" id="992332"/>
    <lineage>
        <taxon>Eukaryota</taxon>
        <taxon>Metazoa</taxon>
        <taxon>Chordata</taxon>
        <taxon>Craniata</taxon>
        <taxon>Vertebrata</taxon>
        <taxon>Euteleostomi</taxon>
        <taxon>Actinopterygii</taxon>
        <taxon>Neopterygii</taxon>
        <taxon>Teleostei</taxon>
        <taxon>Ostariophysi</taxon>
        <taxon>Cypriniformes</taxon>
        <taxon>Nemacheilidae</taxon>
        <taxon>Triplophysa</taxon>
    </lineage>
</organism>
<proteinExistence type="predicted"/>
<reference evidence="1" key="1">
    <citation type="submission" date="2021-02" db="EMBL/GenBank/DDBJ databases">
        <title>Comparative genomics reveals that relaxation of natural selection precedes convergent phenotypic evolution of cavefish.</title>
        <authorList>
            <person name="Peng Z."/>
        </authorList>
    </citation>
    <scope>NUCLEOTIDE SEQUENCE</scope>
    <source>
        <tissue evidence="1">Muscle</tissue>
    </source>
</reference>
<name>A0A9W7T846_TRIRA</name>
<gene>
    <name evidence="1" type="ORF">IRJ41_008665</name>
</gene>
<sequence>MGRSEFIGIIIAKNQRKNISASLKHHLHDYKHPYLTCHQCDENPFLPPLFHKLWVCAVLGVHRGGWVSAPWTAARSEPWTAPV</sequence>
<accession>A0A9W7T846</accession>